<keyword evidence="2" id="KW-0805">Transcription regulation</keyword>
<dbReference type="CDD" id="cd11451">
    <property type="entry name" value="bHLH_AtTT8_like"/>
    <property type="match status" value="1"/>
</dbReference>
<dbReference type="InterPro" id="IPR036638">
    <property type="entry name" value="HLH_DNA-bd_sf"/>
</dbReference>
<keyword evidence="6" id="KW-0539">Nucleus</keyword>
<dbReference type="PANTHER" id="PTHR46266">
    <property type="entry name" value="TRANSCRIPTION FACTOR TT8"/>
    <property type="match status" value="1"/>
</dbReference>
<name>A0ABQ7D6R4_BRACR</name>
<evidence type="ECO:0000256" key="2">
    <source>
        <dbReference type="ARBA" id="ARBA00023015"/>
    </source>
</evidence>
<evidence type="ECO:0000256" key="7">
    <source>
        <dbReference type="SAM" id="Coils"/>
    </source>
</evidence>
<dbReference type="SUPFAM" id="SSF47459">
    <property type="entry name" value="HLH, helix-loop-helix DNA-binding domain"/>
    <property type="match status" value="1"/>
</dbReference>
<evidence type="ECO:0000259" key="8">
    <source>
        <dbReference type="PROSITE" id="PS50888"/>
    </source>
</evidence>
<dbReference type="SMART" id="SM00353">
    <property type="entry name" value="HLH"/>
    <property type="match status" value="1"/>
</dbReference>
<dbReference type="Pfam" id="PF00010">
    <property type="entry name" value="HLH"/>
    <property type="match status" value="1"/>
</dbReference>
<accession>A0ABQ7D6R4</accession>
<evidence type="ECO:0000256" key="6">
    <source>
        <dbReference type="ARBA" id="ARBA00023242"/>
    </source>
</evidence>
<dbReference type="PROSITE" id="PS50888">
    <property type="entry name" value="BHLH"/>
    <property type="match status" value="1"/>
</dbReference>
<dbReference type="InterPro" id="IPR025610">
    <property type="entry name" value="MYC/MYB_N"/>
</dbReference>
<feature type="coiled-coil region" evidence="7">
    <location>
        <begin position="540"/>
        <end position="567"/>
    </location>
</feature>
<dbReference type="InterPro" id="IPR054502">
    <property type="entry name" value="bHLH-TF_ACT-like_plant"/>
</dbReference>
<dbReference type="Pfam" id="PF22754">
    <property type="entry name" value="bHLH-TF_ACT-like_plant"/>
    <property type="match status" value="1"/>
</dbReference>
<evidence type="ECO:0000313" key="10">
    <source>
        <dbReference type="Proteomes" id="UP000266723"/>
    </source>
</evidence>
<evidence type="ECO:0000313" key="9">
    <source>
        <dbReference type="EMBL" id="KAF3567272.1"/>
    </source>
</evidence>
<keyword evidence="3" id="KW-0238">DNA-binding</keyword>
<dbReference type="Proteomes" id="UP000266723">
    <property type="component" value="Unassembled WGS sequence"/>
</dbReference>
<keyword evidence="10" id="KW-1185">Reference proteome</keyword>
<evidence type="ECO:0000256" key="3">
    <source>
        <dbReference type="ARBA" id="ARBA00023125"/>
    </source>
</evidence>
<evidence type="ECO:0000256" key="4">
    <source>
        <dbReference type="ARBA" id="ARBA00023159"/>
    </source>
</evidence>
<dbReference type="PANTHER" id="PTHR46266:SF3">
    <property type="entry name" value="TRANSCRIPTION FACTOR EGL1"/>
    <property type="match status" value="1"/>
</dbReference>
<comment type="caution">
    <text evidence="9">The sequence shown here is derived from an EMBL/GenBank/DDBJ whole genome shotgun (WGS) entry which is preliminary data.</text>
</comment>
<dbReference type="InterPro" id="IPR011598">
    <property type="entry name" value="bHLH_dom"/>
</dbReference>
<protein>
    <recommendedName>
        <fullName evidence="8">BHLH domain-containing protein</fullName>
    </recommendedName>
</protein>
<keyword evidence="5" id="KW-0804">Transcription</keyword>
<organism evidence="9 10">
    <name type="scientific">Brassica cretica</name>
    <name type="common">Mustard</name>
    <dbReference type="NCBI Taxonomy" id="69181"/>
    <lineage>
        <taxon>Eukaryota</taxon>
        <taxon>Viridiplantae</taxon>
        <taxon>Streptophyta</taxon>
        <taxon>Embryophyta</taxon>
        <taxon>Tracheophyta</taxon>
        <taxon>Spermatophyta</taxon>
        <taxon>Magnoliopsida</taxon>
        <taxon>eudicotyledons</taxon>
        <taxon>Gunneridae</taxon>
        <taxon>Pentapetalae</taxon>
        <taxon>rosids</taxon>
        <taxon>malvids</taxon>
        <taxon>Brassicales</taxon>
        <taxon>Brassicaceae</taxon>
        <taxon>Brassiceae</taxon>
        <taxon>Brassica</taxon>
    </lineage>
</organism>
<keyword evidence="4" id="KW-0010">Activator</keyword>
<comment type="subcellular location">
    <subcellularLocation>
        <location evidence="1">Nucleus</location>
    </subcellularLocation>
</comment>
<evidence type="ECO:0000256" key="5">
    <source>
        <dbReference type="ARBA" id="ARBA00023163"/>
    </source>
</evidence>
<evidence type="ECO:0000256" key="1">
    <source>
        <dbReference type="ARBA" id="ARBA00004123"/>
    </source>
</evidence>
<dbReference type="Gene3D" id="4.10.280.10">
    <property type="entry name" value="Helix-loop-helix DNA-binding domain"/>
    <property type="match status" value="1"/>
</dbReference>
<reference evidence="9 10" key="1">
    <citation type="journal article" date="2020" name="BMC Genomics">
        <title>Intraspecific diversification of the crop wild relative Brassica cretica Lam. using demographic model selection.</title>
        <authorList>
            <person name="Kioukis A."/>
            <person name="Michalopoulou V.A."/>
            <person name="Briers L."/>
            <person name="Pirintsos S."/>
            <person name="Studholme D.J."/>
            <person name="Pavlidis P."/>
            <person name="Sarris P.F."/>
        </authorList>
    </citation>
    <scope>NUCLEOTIDE SEQUENCE [LARGE SCALE GENOMIC DNA]</scope>
    <source>
        <strain evidence="10">cv. PFS-1207/04</strain>
    </source>
</reference>
<dbReference type="EMBL" id="QGKV02000759">
    <property type="protein sequence ID" value="KAF3567272.1"/>
    <property type="molecule type" value="Genomic_DNA"/>
</dbReference>
<dbReference type="Pfam" id="PF14215">
    <property type="entry name" value="bHLH-MYC_N"/>
    <property type="match status" value="1"/>
</dbReference>
<proteinExistence type="predicted"/>
<gene>
    <name evidence="9" type="ORF">DY000_02012526</name>
</gene>
<keyword evidence="7" id="KW-0175">Coiled coil</keyword>
<sequence>MATGENRTVQENLKKHLAVSVRNIQWSYGIFWSISASQPGVLEWGDGYYNGDIKTRKTIQAVEVKADQLGLERSEQLRELYESLSVAESSASGGSQVSRRASATALSPEDLTDTEWYYLVCMSFVFNIGEGVLEWGDGYYNGDIKTRKTIQAVEVKADQLGLERSEQLRELYESLSVAESSASGGSQVSRRASATALSPEDLTDTEWYYLVCMSFVFNIGEGITGGALGNGEPIWLCNAHTADSKVFTRSLLAKSASLLTVVCFPFLGGVLEIGTTEHITEDLNVIQCVKTLFLEAHPYGTISTRSDYQEIFDPLNSDKYIPTFGTEAFPTTSTSVFEQELEDHDSFINGGGASQVQSWQFVGEELNNCVHQPVNSSDCVSQTFVGGTTGRVSCNPRKSRPQRLGQIQEQSNRLNMDDDVHYQGVISTIFKTTHQLVLGPQFQNFDKRSSFTQWRRLPLSAKTLGEKSQNMLKKIVFEVPRMHQKELLPDTPEDNMFKVEDETGNHALSERKCREKLNDRFMTLRSIIPLISKIDKVSILDDTIDYLQELQRRVQELESCREYTDTEMQMPMKRKKPEDEDEGASANCLNTKRKESDVNVGEDEPADTGYAGLTDNLRIGSFGNEVVIELRCAWREGILLEIMDVISHLNLDSHSVQSSTGDGLLCLTVNCKHKGTNIATAGMIQEALQRVAWIC</sequence>
<feature type="domain" description="BHLH" evidence="8">
    <location>
        <begin position="501"/>
        <end position="550"/>
    </location>
</feature>